<proteinExistence type="predicted"/>
<keyword evidence="3" id="KW-1185">Reference proteome</keyword>
<organism evidence="2 3">
    <name type="scientific">Methanolapillus africanus</name>
    <dbReference type="NCBI Taxonomy" id="3028297"/>
    <lineage>
        <taxon>Archaea</taxon>
        <taxon>Methanobacteriati</taxon>
        <taxon>Methanobacteriota</taxon>
        <taxon>Stenosarchaea group</taxon>
        <taxon>Methanomicrobia</taxon>
        <taxon>Methanosarcinales</taxon>
        <taxon>Methanosarcinaceae</taxon>
        <taxon>Methanolapillus</taxon>
    </lineage>
</organism>
<evidence type="ECO:0000256" key="1">
    <source>
        <dbReference type="SAM" id="Phobius"/>
    </source>
</evidence>
<gene>
    <name evidence="2" type="ORF">MsAg5_17070</name>
</gene>
<keyword evidence="1" id="KW-0472">Membrane</keyword>
<accession>A0AAE4MLD6</accession>
<dbReference type="EMBL" id="JAWDKD010000026">
    <property type="protein sequence ID" value="MDV0447793.1"/>
    <property type="molecule type" value="Genomic_DNA"/>
</dbReference>
<evidence type="ECO:0000313" key="3">
    <source>
        <dbReference type="Proteomes" id="UP001271789"/>
    </source>
</evidence>
<dbReference type="Proteomes" id="UP001271789">
    <property type="component" value="Unassembled WGS sequence"/>
</dbReference>
<comment type="caution">
    <text evidence="2">The sequence shown here is derived from an EMBL/GenBank/DDBJ whole genome shotgun (WGS) entry which is preliminary data.</text>
</comment>
<name>A0AAE4MLD6_9EURY</name>
<feature type="transmembrane region" description="Helical" evidence="1">
    <location>
        <begin position="20"/>
        <end position="39"/>
    </location>
</feature>
<keyword evidence="1" id="KW-0812">Transmembrane</keyword>
<evidence type="ECO:0000313" key="2">
    <source>
        <dbReference type="EMBL" id="MDV0447793.1"/>
    </source>
</evidence>
<dbReference type="RefSeq" id="WP_338100242.1">
    <property type="nucleotide sequence ID" value="NZ_JAWDKD010000026.1"/>
</dbReference>
<reference evidence="2" key="1">
    <citation type="submission" date="2023-06" db="EMBL/GenBank/DDBJ databases">
        <title>Genome sequence of Methanosarcinaceae archaeon Ag5.</title>
        <authorList>
            <person name="Protasov E."/>
            <person name="Platt K."/>
            <person name="Poehlein A."/>
            <person name="Daniel R."/>
            <person name="Brune A."/>
        </authorList>
    </citation>
    <scope>NUCLEOTIDE SEQUENCE</scope>
    <source>
        <strain evidence="2">Ag5</strain>
    </source>
</reference>
<sequence length="81" mass="9125">MTSNQEQGVQKKKTRQTTLFESVLLSVAAAFLFLAAAFLKNKFFPGSYVDIDMIGGAFFVFFTSLIIFLILIPRVKDLKKN</sequence>
<protein>
    <submittedName>
        <fullName evidence="2">Uncharacterized protein</fullName>
    </submittedName>
</protein>
<dbReference type="AlphaFoldDB" id="A0AAE4MLD6"/>
<feature type="transmembrane region" description="Helical" evidence="1">
    <location>
        <begin position="51"/>
        <end position="72"/>
    </location>
</feature>
<keyword evidence="1" id="KW-1133">Transmembrane helix</keyword>